<accession>A0AA86RG15</accession>
<dbReference type="PANTHER" id="PTHR35332">
    <property type="entry name" value="REGULATION OF ENOLASE PROTEIN 1"/>
    <property type="match status" value="1"/>
</dbReference>
<evidence type="ECO:0008006" key="6">
    <source>
        <dbReference type="Google" id="ProtNLM"/>
    </source>
</evidence>
<gene>
    <name evidence="3" type="ORF">HINF_LOCUS10167</name>
    <name evidence="1" type="ORF">HINF_LOCUS2863</name>
    <name evidence="2" type="ORF">HINF_LOCUS64730</name>
    <name evidence="4" type="ORF">HINF_LOCUS68753</name>
</gene>
<dbReference type="PIRSF" id="PIRSF022704">
    <property type="entry name" value="UCP022704"/>
    <property type="match status" value="1"/>
</dbReference>
<reference evidence="2" key="1">
    <citation type="submission" date="2023-06" db="EMBL/GenBank/DDBJ databases">
        <authorList>
            <person name="Kurt Z."/>
        </authorList>
    </citation>
    <scope>NUCLEOTIDE SEQUENCE</scope>
</reference>
<evidence type="ECO:0000313" key="2">
    <source>
        <dbReference type="EMBL" id="CAI9977085.1"/>
    </source>
</evidence>
<dbReference type="SUPFAM" id="SSF49899">
    <property type="entry name" value="Concanavalin A-like lectins/glucanases"/>
    <property type="match status" value="1"/>
</dbReference>
<dbReference type="EMBL" id="CAXDID020000491">
    <property type="protein sequence ID" value="CAL6097111.1"/>
    <property type="molecule type" value="Genomic_DNA"/>
</dbReference>
<proteinExistence type="predicted"/>
<dbReference type="AlphaFoldDB" id="A0AA86RG15"/>
<dbReference type="PANTHER" id="PTHR35332:SF2">
    <property type="entry name" value="REGULATION OF ENOLASE PROTEIN 1"/>
    <property type="match status" value="1"/>
</dbReference>
<dbReference type="InterPro" id="IPR009784">
    <property type="entry name" value="DUF1349"/>
</dbReference>
<name>A0AA86RG15_9EUKA</name>
<dbReference type="Pfam" id="PF07081">
    <property type="entry name" value="DUF1349"/>
    <property type="match status" value="1"/>
</dbReference>
<dbReference type="EMBL" id="CATOUU010001177">
    <property type="protein sequence ID" value="CAI9977085.1"/>
    <property type="molecule type" value="Genomic_DNA"/>
</dbReference>
<protein>
    <recommendedName>
        <fullName evidence="6">DUF1349 domain-containing protein</fullName>
    </recommendedName>
</protein>
<evidence type="ECO:0000313" key="3">
    <source>
        <dbReference type="EMBL" id="CAL5988022.1"/>
    </source>
</evidence>
<evidence type="ECO:0000313" key="4">
    <source>
        <dbReference type="EMBL" id="CAL6097111.1"/>
    </source>
</evidence>
<dbReference type="EMBL" id="CATOUU010000066">
    <property type="protein sequence ID" value="CAI9915218.1"/>
    <property type="molecule type" value="Genomic_DNA"/>
</dbReference>
<reference evidence="3 5" key="2">
    <citation type="submission" date="2024-07" db="EMBL/GenBank/DDBJ databases">
        <authorList>
            <person name="Akdeniz Z."/>
        </authorList>
    </citation>
    <scope>NUCLEOTIDE SEQUENCE [LARGE SCALE GENOMIC DNA]</scope>
</reference>
<dbReference type="Proteomes" id="UP001642409">
    <property type="component" value="Unassembled WGS sequence"/>
</dbReference>
<evidence type="ECO:0000313" key="1">
    <source>
        <dbReference type="EMBL" id="CAI9915218.1"/>
    </source>
</evidence>
<sequence length="187" mass="21852">MQNYSFINEPKSYDVTSTSVTIQTEPKTDYFNKTYFNMEMSNAPAYVTTVKNDFTYTVRTQQRFSTPYDQAQLFMFVDNNNWVKAGLEGGPEFQQIGAVVTQFGYSDWSTFDYDPKCDSVTIRAHRKGNDFKIEFKTEQMKEWIALRIFHMHNATEEIKIGVMACSPFAGSFEAKFDQFKLEELQWK</sequence>
<organism evidence="2">
    <name type="scientific">Hexamita inflata</name>
    <dbReference type="NCBI Taxonomy" id="28002"/>
    <lineage>
        <taxon>Eukaryota</taxon>
        <taxon>Metamonada</taxon>
        <taxon>Diplomonadida</taxon>
        <taxon>Hexamitidae</taxon>
        <taxon>Hexamitinae</taxon>
        <taxon>Hexamita</taxon>
    </lineage>
</organism>
<dbReference type="EMBL" id="CAXDID020000022">
    <property type="protein sequence ID" value="CAL5988022.1"/>
    <property type="molecule type" value="Genomic_DNA"/>
</dbReference>
<comment type="caution">
    <text evidence="2">The sequence shown here is derived from an EMBL/GenBank/DDBJ whole genome shotgun (WGS) entry which is preliminary data.</text>
</comment>
<dbReference type="InterPro" id="IPR013320">
    <property type="entry name" value="ConA-like_dom_sf"/>
</dbReference>
<dbReference type="InterPro" id="IPR015987">
    <property type="entry name" value="UCP022704"/>
</dbReference>
<dbReference type="Gene3D" id="2.60.120.200">
    <property type="match status" value="1"/>
</dbReference>
<keyword evidence="5" id="KW-1185">Reference proteome</keyword>
<evidence type="ECO:0000313" key="5">
    <source>
        <dbReference type="Proteomes" id="UP001642409"/>
    </source>
</evidence>